<gene>
    <name evidence="2" type="ORF">ACG00X_18380</name>
</gene>
<feature type="chain" id="PRO_5045498821" evidence="1">
    <location>
        <begin position="23"/>
        <end position="143"/>
    </location>
</feature>
<accession>A0ABW7GA24</accession>
<evidence type="ECO:0000256" key="1">
    <source>
        <dbReference type="SAM" id="SignalP"/>
    </source>
</evidence>
<comment type="caution">
    <text evidence="2">The sequence shown here is derived from an EMBL/GenBank/DDBJ whole genome shotgun (WGS) entry which is preliminary data.</text>
</comment>
<reference evidence="2 3" key="1">
    <citation type="submission" date="2024-09" db="EMBL/GenBank/DDBJ databases">
        <title>Novel species of the genus Pelomonas and Roseateles isolated from streams.</title>
        <authorList>
            <person name="Lu H."/>
        </authorList>
    </citation>
    <scope>NUCLEOTIDE SEQUENCE [LARGE SCALE GENOMIC DNA]</scope>
    <source>
        <strain evidence="2 3">BYS96W</strain>
    </source>
</reference>
<organism evidence="2 3">
    <name type="scientific">Pelomonas nitida</name>
    <dbReference type="NCBI Taxonomy" id="3299027"/>
    <lineage>
        <taxon>Bacteria</taxon>
        <taxon>Pseudomonadati</taxon>
        <taxon>Pseudomonadota</taxon>
        <taxon>Betaproteobacteria</taxon>
        <taxon>Burkholderiales</taxon>
        <taxon>Sphaerotilaceae</taxon>
        <taxon>Roseateles</taxon>
    </lineage>
</organism>
<keyword evidence="1" id="KW-0732">Signal</keyword>
<dbReference type="Proteomes" id="UP001606305">
    <property type="component" value="Unassembled WGS sequence"/>
</dbReference>
<dbReference type="EMBL" id="JBIGIA010000015">
    <property type="protein sequence ID" value="MFG6458808.1"/>
    <property type="molecule type" value="Genomic_DNA"/>
</dbReference>
<keyword evidence="3" id="KW-1185">Reference proteome</keyword>
<proteinExistence type="predicted"/>
<feature type="signal peptide" evidence="1">
    <location>
        <begin position="1"/>
        <end position="22"/>
    </location>
</feature>
<dbReference type="RefSeq" id="WP_394490151.1">
    <property type="nucleotide sequence ID" value="NZ_JBIGIA010000015.1"/>
</dbReference>
<name>A0ABW7GA24_9BURK</name>
<evidence type="ECO:0000313" key="3">
    <source>
        <dbReference type="Proteomes" id="UP001606305"/>
    </source>
</evidence>
<sequence length="143" mass="15060">MRMMFRTALAALLATGASLVHAAPLACMQEGVIQPIPPVYLKPITLKECTDFTGPEAAAVADAWCDSASKMTLTPKDTPPKVTRLASCPAGALAVCRFSAPGGQVRIGRHFFTADPATGGIENLRKMCLQSASSNPEFTVLKP</sequence>
<evidence type="ECO:0000313" key="2">
    <source>
        <dbReference type="EMBL" id="MFG6458808.1"/>
    </source>
</evidence>
<protein>
    <submittedName>
        <fullName evidence="2">Uncharacterized protein</fullName>
    </submittedName>
</protein>